<evidence type="ECO:0000256" key="10">
    <source>
        <dbReference type="RuleBase" id="RU000488"/>
    </source>
</evidence>
<dbReference type="EMBL" id="BRPK01000003">
    <property type="protein sequence ID" value="GLB36531.1"/>
    <property type="molecule type" value="Genomic_DNA"/>
</dbReference>
<protein>
    <submittedName>
        <fullName evidence="11">Mitochondrial carrier (TC 2.A.29) family protein</fullName>
    </submittedName>
</protein>
<dbReference type="InterPro" id="IPR002067">
    <property type="entry name" value="MCP"/>
</dbReference>
<feature type="repeat" description="Solcar" evidence="9">
    <location>
        <begin position="60"/>
        <end position="143"/>
    </location>
</feature>
<accession>A0A9P3PIR6</accession>
<feature type="repeat" description="Solcar" evidence="9">
    <location>
        <begin position="150"/>
        <end position="241"/>
    </location>
</feature>
<evidence type="ECO:0000256" key="9">
    <source>
        <dbReference type="PROSITE-ProRule" id="PRU00282"/>
    </source>
</evidence>
<evidence type="ECO:0000256" key="8">
    <source>
        <dbReference type="ARBA" id="ARBA00023136"/>
    </source>
</evidence>
<organism evidence="11 12">
    <name type="scientific">Lyophyllum shimeji</name>
    <name type="common">Hon-shimeji</name>
    <name type="synonym">Tricholoma shimeji</name>
    <dbReference type="NCBI Taxonomy" id="47721"/>
    <lineage>
        <taxon>Eukaryota</taxon>
        <taxon>Fungi</taxon>
        <taxon>Dikarya</taxon>
        <taxon>Basidiomycota</taxon>
        <taxon>Agaricomycotina</taxon>
        <taxon>Agaricomycetes</taxon>
        <taxon>Agaricomycetidae</taxon>
        <taxon>Agaricales</taxon>
        <taxon>Tricholomatineae</taxon>
        <taxon>Lyophyllaceae</taxon>
        <taxon>Lyophyllum</taxon>
    </lineage>
</organism>
<feature type="repeat" description="Solcar" evidence="9">
    <location>
        <begin position="256"/>
        <end position="339"/>
    </location>
</feature>
<reference evidence="11" key="1">
    <citation type="submission" date="2022-07" db="EMBL/GenBank/DDBJ databases">
        <title>The genome of Lyophyllum shimeji provides insight into the initial evolution of ectomycorrhizal fungal genome.</title>
        <authorList>
            <person name="Kobayashi Y."/>
            <person name="Shibata T."/>
            <person name="Hirakawa H."/>
            <person name="Shigenobu S."/>
            <person name="Nishiyama T."/>
            <person name="Yamada A."/>
            <person name="Hasebe M."/>
            <person name="Kawaguchi M."/>
        </authorList>
    </citation>
    <scope>NUCLEOTIDE SEQUENCE</scope>
    <source>
        <strain evidence="11">AT787</strain>
    </source>
</reference>
<evidence type="ECO:0000256" key="6">
    <source>
        <dbReference type="ARBA" id="ARBA00022989"/>
    </source>
</evidence>
<comment type="subcellular location">
    <subcellularLocation>
        <location evidence="1">Mitochondrion membrane</location>
        <topology evidence="1">Multi-pass membrane protein</topology>
    </subcellularLocation>
</comment>
<keyword evidence="3 10" id="KW-0813">Transport</keyword>
<evidence type="ECO:0000256" key="1">
    <source>
        <dbReference type="ARBA" id="ARBA00004225"/>
    </source>
</evidence>
<dbReference type="PROSITE" id="PS50920">
    <property type="entry name" value="SOLCAR"/>
    <property type="match status" value="3"/>
</dbReference>
<keyword evidence="5" id="KW-0677">Repeat</keyword>
<dbReference type="SUPFAM" id="SSF103506">
    <property type="entry name" value="Mitochondrial carrier"/>
    <property type="match status" value="1"/>
</dbReference>
<dbReference type="Gene3D" id="1.50.40.10">
    <property type="entry name" value="Mitochondrial carrier domain"/>
    <property type="match status" value="1"/>
</dbReference>
<keyword evidence="8 9" id="KW-0472">Membrane</keyword>
<keyword evidence="7" id="KW-0496">Mitochondrion</keyword>
<dbReference type="InterPro" id="IPR050391">
    <property type="entry name" value="Mito_Metabolite_Transporter"/>
</dbReference>
<dbReference type="InterPro" id="IPR023395">
    <property type="entry name" value="MCP_dom_sf"/>
</dbReference>
<evidence type="ECO:0000256" key="5">
    <source>
        <dbReference type="ARBA" id="ARBA00022737"/>
    </source>
</evidence>
<evidence type="ECO:0000313" key="12">
    <source>
        <dbReference type="Proteomes" id="UP001063166"/>
    </source>
</evidence>
<dbReference type="Pfam" id="PF00153">
    <property type="entry name" value="Mito_carr"/>
    <property type="match status" value="3"/>
</dbReference>
<name>A0A9P3PIR6_LYOSH</name>
<dbReference type="Proteomes" id="UP001063166">
    <property type="component" value="Unassembled WGS sequence"/>
</dbReference>
<evidence type="ECO:0000256" key="4">
    <source>
        <dbReference type="ARBA" id="ARBA00022692"/>
    </source>
</evidence>
<dbReference type="PANTHER" id="PTHR45618">
    <property type="entry name" value="MITOCHONDRIAL DICARBOXYLATE CARRIER-RELATED"/>
    <property type="match status" value="1"/>
</dbReference>
<comment type="caution">
    <text evidence="11">The sequence shown here is derived from an EMBL/GenBank/DDBJ whole genome shotgun (WGS) entry which is preliminary data.</text>
</comment>
<dbReference type="GO" id="GO:0055085">
    <property type="term" value="P:transmembrane transport"/>
    <property type="evidence" value="ECO:0007669"/>
    <property type="project" value="InterPro"/>
</dbReference>
<gene>
    <name evidence="11" type="ORF">LshimejAT787_0308190</name>
</gene>
<keyword evidence="12" id="KW-1185">Reference proteome</keyword>
<dbReference type="GO" id="GO:0031966">
    <property type="term" value="C:mitochondrial membrane"/>
    <property type="evidence" value="ECO:0007669"/>
    <property type="project" value="UniProtKB-SubCell"/>
</dbReference>
<keyword evidence="4 9" id="KW-0812">Transmembrane</keyword>
<evidence type="ECO:0000256" key="2">
    <source>
        <dbReference type="ARBA" id="ARBA00006375"/>
    </source>
</evidence>
<dbReference type="PRINTS" id="PR00926">
    <property type="entry name" value="MITOCARRIER"/>
</dbReference>
<dbReference type="AlphaFoldDB" id="A0A9P3PIR6"/>
<evidence type="ECO:0000256" key="7">
    <source>
        <dbReference type="ARBA" id="ARBA00023128"/>
    </source>
</evidence>
<keyword evidence="6" id="KW-1133">Transmembrane helix</keyword>
<dbReference type="OrthoDB" id="448427at2759"/>
<evidence type="ECO:0000256" key="3">
    <source>
        <dbReference type="ARBA" id="ARBA00022448"/>
    </source>
</evidence>
<evidence type="ECO:0000313" key="11">
    <source>
        <dbReference type="EMBL" id="GLB36531.1"/>
    </source>
</evidence>
<sequence length="345" mass="37159">MSRPGRFGPSNAGSYITGFLTSFSPFWARNVTVVEAGLPSSSSLNFACRRKSFIMANGNTPFWLGGVAASMAASCTHPLDVVKVRMQTLEASSHHRPSMISVLRASIAQSGCRSLYAGLTACLMRQMSYSLVRLGTYEELKARISKGGPPSTVQLVLAASLAGGIGGIAGNPADILLVRMTSDSTRPPEKRYGYRNALTGLTCLVKEEGVRGLARGLATNTVRAMLMTASQVASYDFFKSMLLRNPIPLVDYQLRDNLLLHVIASTMAGTIATTVCAPADVIRSRVMAASGKSSVTRILAQSLRAEGPMFLLKGWTPAWIRLGPNTVLLFVFFEQLKKGWHTMTS</sequence>
<comment type="similarity">
    <text evidence="2 10">Belongs to the mitochondrial carrier (TC 2.A.29) family.</text>
</comment>
<proteinExistence type="inferred from homology"/>
<dbReference type="InterPro" id="IPR018108">
    <property type="entry name" value="MCP_transmembrane"/>
</dbReference>